<evidence type="ECO:0000256" key="4">
    <source>
        <dbReference type="RuleBase" id="RU000363"/>
    </source>
</evidence>
<dbReference type="PANTHER" id="PTHR43544:SF7">
    <property type="entry name" value="NADB-LER2"/>
    <property type="match status" value="1"/>
</dbReference>
<dbReference type="PANTHER" id="PTHR43544">
    <property type="entry name" value="SHORT-CHAIN DEHYDROGENASE/REDUCTASE"/>
    <property type="match status" value="1"/>
</dbReference>
<dbReference type="GO" id="GO:0016491">
    <property type="term" value="F:oxidoreductase activity"/>
    <property type="evidence" value="ECO:0007669"/>
    <property type="project" value="UniProtKB-KW"/>
</dbReference>
<evidence type="ECO:0000256" key="3">
    <source>
        <dbReference type="ARBA" id="ARBA00023002"/>
    </source>
</evidence>
<gene>
    <name evidence="5" type="ORF">EC973_003623</name>
</gene>
<evidence type="ECO:0000256" key="2">
    <source>
        <dbReference type="ARBA" id="ARBA00022857"/>
    </source>
</evidence>
<keyword evidence="6" id="KW-1185">Reference proteome</keyword>
<comment type="caution">
    <text evidence="5">The sequence shown here is derived from an EMBL/GenBank/DDBJ whole genome shotgun (WGS) entry which is preliminary data.</text>
</comment>
<accession>A0A8H7ES69</accession>
<dbReference type="PRINTS" id="PR00081">
    <property type="entry name" value="GDHRDH"/>
</dbReference>
<dbReference type="Pfam" id="PF00106">
    <property type="entry name" value="adh_short"/>
    <property type="match status" value="1"/>
</dbReference>
<proteinExistence type="inferred from homology"/>
<dbReference type="CDD" id="cd05325">
    <property type="entry name" value="carb_red_sniffer_like_SDR_c"/>
    <property type="match status" value="1"/>
</dbReference>
<dbReference type="SUPFAM" id="SSF51735">
    <property type="entry name" value="NAD(P)-binding Rossmann-fold domains"/>
    <property type="match status" value="1"/>
</dbReference>
<dbReference type="AlphaFoldDB" id="A0A8H7ES69"/>
<keyword evidence="2" id="KW-0521">NADP</keyword>
<dbReference type="GO" id="GO:0005737">
    <property type="term" value="C:cytoplasm"/>
    <property type="evidence" value="ECO:0007669"/>
    <property type="project" value="TreeGrafter"/>
</dbReference>
<organism evidence="5 6">
    <name type="scientific">Apophysomyces ossiformis</name>
    <dbReference type="NCBI Taxonomy" id="679940"/>
    <lineage>
        <taxon>Eukaryota</taxon>
        <taxon>Fungi</taxon>
        <taxon>Fungi incertae sedis</taxon>
        <taxon>Mucoromycota</taxon>
        <taxon>Mucoromycotina</taxon>
        <taxon>Mucoromycetes</taxon>
        <taxon>Mucorales</taxon>
        <taxon>Mucorineae</taxon>
        <taxon>Mucoraceae</taxon>
        <taxon>Apophysomyces</taxon>
    </lineage>
</organism>
<sequence>MIYLITGASRGLGLEFVKQLSVSGHTVIATARAPEQADELQLLAKENKNIHIVALDTTNNESLKAAVKTVDEITPNGVDILINNSGVAGQRNVHAENTTAQDYLNVFQTNVVGTSNVTQAFLPILHRRNTRYIVNISSILGSIANTTGGNQSAYRVSKAAENMLSRVLASQLKKDNFIVVAIHPGWVQTDMGGKEAPLTARESIAGMLKQIENLKPEQNGTFFDYEGKILPW</sequence>
<comment type="similarity">
    <text evidence="1 4">Belongs to the short-chain dehydrogenases/reductases (SDR) family.</text>
</comment>
<name>A0A8H7ES69_9FUNG</name>
<evidence type="ECO:0000256" key="1">
    <source>
        <dbReference type="ARBA" id="ARBA00006484"/>
    </source>
</evidence>
<reference evidence="5" key="1">
    <citation type="submission" date="2020-01" db="EMBL/GenBank/DDBJ databases">
        <title>Genome Sequencing of Three Apophysomyces-Like Fungal Strains Confirms a Novel Fungal Genus in the Mucoromycota with divergent Burkholderia-like Endosymbiotic Bacteria.</title>
        <authorList>
            <person name="Stajich J.E."/>
            <person name="Macias A.M."/>
            <person name="Carter-House D."/>
            <person name="Lovett B."/>
            <person name="Kasson L.R."/>
            <person name="Berry K."/>
            <person name="Grigoriev I."/>
            <person name="Chang Y."/>
            <person name="Spatafora J."/>
            <person name="Kasson M.T."/>
        </authorList>
    </citation>
    <scope>NUCLEOTIDE SEQUENCE</scope>
    <source>
        <strain evidence="5">NRRL A-21654</strain>
    </source>
</reference>
<protein>
    <submittedName>
        <fullName evidence="5">Uncharacterized protein</fullName>
    </submittedName>
</protein>
<dbReference type="OrthoDB" id="9876299at2759"/>
<dbReference type="Proteomes" id="UP000605846">
    <property type="component" value="Unassembled WGS sequence"/>
</dbReference>
<dbReference type="PRINTS" id="PR00080">
    <property type="entry name" value="SDRFAMILY"/>
</dbReference>
<dbReference type="EMBL" id="JABAYA010000021">
    <property type="protein sequence ID" value="KAF7729889.1"/>
    <property type="molecule type" value="Genomic_DNA"/>
</dbReference>
<evidence type="ECO:0000313" key="5">
    <source>
        <dbReference type="EMBL" id="KAF7729889.1"/>
    </source>
</evidence>
<dbReference type="InterPro" id="IPR002347">
    <property type="entry name" value="SDR_fam"/>
</dbReference>
<evidence type="ECO:0000313" key="6">
    <source>
        <dbReference type="Proteomes" id="UP000605846"/>
    </source>
</evidence>
<dbReference type="InterPro" id="IPR051468">
    <property type="entry name" value="Fungal_SecMetab_SDRs"/>
</dbReference>
<dbReference type="Gene3D" id="3.40.50.720">
    <property type="entry name" value="NAD(P)-binding Rossmann-like Domain"/>
    <property type="match status" value="1"/>
</dbReference>
<keyword evidence="3" id="KW-0560">Oxidoreductase</keyword>
<dbReference type="InterPro" id="IPR036291">
    <property type="entry name" value="NAD(P)-bd_dom_sf"/>
</dbReference>